<feature type="domain" description="DUF418" evidence="2">
    <location>
        <begin position="237"/>
        <end position="342"/>
    </location>
</feature>
<feature type="transmembrane region" description="Helical" evidence="1">
    <location>
        <begin position="218"/>
        <end position="235"/>
    </location>
</feature>
<gene>
    <name evidence="3" type="ORF">EDC28_109133</name>
</gene>
<evidence type="ECO:0000313" key="3">
    <source>
        <dbReference type="EMBL" id="ROQ22644.1"/>
    </source>
</evidence>
<feature type="transmembrane region" description="Helical" evidence="1">
    <location>
        <begin position="108"/>
        <end position="123"/>
    </location>
</feature>
<feature type="transmembrane region" description="Helical" evidence="1">
    <location>
        <begin position="50"/>
        <end position="75"/>
    </location>
</feature>
<proteinExistence type="predicted"/>
<dbReference type="AlphaFoldDB" id="A0A3N1NS59"/>
<evidence type="ECO:0000259" key="2">
    <source>
        <dbReference type="Pfam" id="PF04235"/>
    </source>
</evidence>
<feature type="transmembrane region" description="Helical" evidence="1">
    <location>
        <begin position="12"/>
        <end position="30"/>
    </location>
</feature>
<dbReference type="PANTHER" id="PTHR30590">
    <property type="entry name" value="INNER MEMBRANE PROTEIN"/>
    <property type="match status" value="1"/>
</dbReference>
<dbReference type="EMBL" id="RJUL01000009">
    <property type="protein sequence ID" value="ROQ22644.1"/>
    <property type="molecule type" value="Genomic_DNA"/>
</dbReference>
<feature type="transmembrane region" description="Helical" evidence="1">
    <location>
        <begin position="130"/>
        <end position="149"/>
    </location>
</feature>
<protein>
    <recommendedName>
        <fullName evidence="2">DUF418 domain-containing protein</fullName>
    </recommendedName>
</protein>
<feature type="transmembrane region" description="Helical" evidence="1">
    <location>
        <begin position="304"/>
        <end position="325"/>
    </location>
</feature>
<evidence type="ECO:0000313" key="4">
    <source>
        <dbReference type="Proteomes" id="UP000268033"/>
    </source>
</evidence>
<feature type="transmembrane region" description="Helical" evidence="1">
    <location>
        <begin position="184"/>
        <end position="206"/>
    </location>
</feature>
<dbReference type="PANTHER" id="PTHR30590:SF2">
    <property type="entry name" value="INNER MEMBRANE PROTEIN"/>
    <property type="match status" value="1"/>
</dbReference>
<evidence type="ECO:0000256" key="1">
    <source>
        <dbReference type="SAM" id="Phobius"/>
    </source>
</evidence>
<organism evidence="3 4">
    <name type="scientific">Gallaecimonas pentaromativorans</name>
    <dbReference type="NCBI Taxonomy" id="584787"/>
    <lineage>
        <taxon>Bacteria</taxon>
        <taxon>Pseudomonadati</taxon>
        <taxon>Pseudomonadota</taxon>
        <taxon>Gammaproteobacteria</taxon>
        <taxon>Enterobacterales</taxon>
        <taxon>Gallaecimonadaceae</taxon>
        <taxon>Gallaecimonas</taxon>
    </lineage>
</organism>
<keyword evidence="1" id="KW-0472">Membrane</keyword>
<keyword evidence="1" id="KW-0812">Transmembrane</keyword>
<feature type="transmembrane region" description="Helical" evidence="1">
    <location>
        <begin position="281"/>
        <end position="298"/>
    </location>
</feature>
<reference evidence="3 4" key="1">
    <citation type="submission" date="2018-11" db="EMBL/GenBank/DDBJ databases">
        <title>Genomic Encyclopedia of Type Strains, Phase IV (KMG-IV): sequencing the most valuable type-strain genomes for metagenomic binning, comparative biology and taxonomic classification.</title>
        <authorList>
            <person name="Goeker M."/>
        </authorList>
    </citation>
    <scope>NUCLEOTIDE SEQUENCE [LARGE SCALE GENOMIC DNA]</scope>
    <source>
        <strain evidence="3 4">DSM 21945</strain>
    </source>
</reference>
<sequence>MTTRLAAIDSARGLAIFGILLINIQSFGQLDEFRYHRLAEPGLVSQVVWWFNMLLADGKFISLLSLLFGMGLVWLQKAGNSYQYRRLRYLALFGAVHGFLIWDGDILLMYALTAMVVLPFVMGRPRFQLLIAGVLIILATLVFVALVLLTTQGGEPDTTPLAIYNQGSYLSQCFYRLSSFGYTIASWPVFILPMVSGLMLAGAAIAQRPAWFMVLKRYWYGWLLLGLVPSWLLLWQLPDSGFGWLLMFSPFQALGYLGLMLRIGEHWRLLQRAGRLALSHYLLQSLVMTGFFYGFGLYGQFSRLTLLAIALGYIALALALTPLYLRYFSQGPMEWLWRRLAHRDATPG</sequence>
<feature type="transmembrane region" description="Helical" evidence="1">
    <location>
        <begin position="87"/>
        <end position="102"/>
    </location>
</feature>
<feature type="transmembrane region" description="Helical" evidence="1">
    <location>
        <begin position="241"/>
        <end position="261"/>
    </location>
</feature>
<dbReference type="RefSeq" id="WP_170164152.1">
    <property type="nucleotide sequence ID" value="NZ_RJUL01000009.1"/>
</dbReference>
<dbReference type="InterPro" id="IPR052529">
    <property type="entry name" value="Bact_Transport_Assoc"/>
</dbReference>
<dbReference type="Pfam" id="PF04235">
    <property type="entry name" value="DUF418"/>
    <property type="match status" value="1"/>
</dbReference>
<dbReference type="Proteomes" id="UP000268033">
    <property type="component" value="Unassembled WGS sequence"/>
</dbReference>
<keyword evidence="4" id="KW-1185">Reference proteome</keyword>
<name>A0A3N1NS59_9GAMM</name>
<dbReference type="InterPro" id="IPR007349">
    <property type="entry name" value="DUF418"/>
</dbReference>
<accession>A0A3N1NS59</accession>
<keyword evidence="1" id="KW-1133">Transmembrane helix</keyword>
<comment type="caution">
    <text evidence="3">The sequence shown here is derived from an EMBL/GenBank/DDBJ whole genome shotgun (WGS) entry which is preliminary data.</text>
</comment>